<evidence type="ECO:0000313" key="2">
    <source>
        <dbReference type="EMBL" id="WXL27756.1"/>
    </source>
</evidence>
<organism evidence="2 3">
    <name type="scientific">Ectopseudomonas mendocina</name>
    <name type="common">Pseudomonas mendocina</name>
    <dbReference type="NCBI Taxonomy" id="300"/>
    <lineage>
        <taxon>Bacteria</taxon>
        <taxon>Pseudomonadati</taxon>
        <taxon>Pseudomonadota</taxon>
        <taxon>Gammaproteobacteria</taxon>
        <taxon>Pseudomonadales</taxon>
        <taxon>Pseudomonadaceae</taxon>
        <taxon>Ectopseudomonas</taxon>
    </lineage>
</organism>
<protein>
    <submittedName>
        <fullName evidence="2">Uncharacterized protein</fullName>
    </submittedName>
</protein>
<keyword evidence="3" id="KW-1185">Reference proteome</keyword>
<accession>A0ABZ2RSS5</accession>
<evidence type="ECO:0000313" key="3">
    <source>
        <dbReference type="Proteomes" id="UP001476583"/>
    </source>
</evidence>
<reference evidence="2 3" key="1">
    <citation type="submission" date="2024-03" db="EMBL/GenBank/DDBJ databases">
        <title>Complete genome of BD2.</title>
        <authorList>
            <person name="Cao G."/>
        </authorList>
    </citation>
    <scope>NUCLEOTIDE SEQUENCE [LARGE SCALE GENOMIC DNA]</scope>
    <source>
        <strain evidence="2 3">BD2</strain>
    </source>
</reference>
<evidence type="ECO:0000256" key="1">
    <source>
        <dbReference type="SAM" id="MobiDB-lite"/>
    </source>
</evidence>
<dbReference type="EMBL" id="CP148074">
    <property type="protein sequence ID" value="WXL27756.1"/>
    <property type="molecule type" value="Genomic_DNA"/>
</dbReference>
<sequence>MYEQELIAAVKAAKTKDELEILVKQELGIDLDKRRKLEDLRGDILAGLGAVLENVHQEPNSSEDSQLNGQTNQATGQEQEGAVLTEPQTPVTVVAEAPMVGQPEPTNSLLDEAELPELEEEGGEWELEETAPANRLLRNRENGREFIWTPELAKLSHMEEV</sequence>
<dbReference type="Proteomes" id="UP001476583">
    <property type="component" value="Chromosome"/>
</dbReference>
<name>A0ABZ2RSS5_ECTME</name>
<feature type="compositionally biased region" description="Polar residues" evidence="1">
    <location>
        <begin position="57"/>
        <end position="78"/>
    </location>
</feature>
<proteinExistence type="predicted"/>
<feature type="region of interest" description="Disordered" evidence="1">
    <location>
        <begin position="56"/>
        <end position="83"/>
    </location>
</feature>
<gene>
    <name evidence="2" type="ORF">WG219_10015</name>
</gene>